<feature type="transmembrane region" description="Helical" evidence="5">
    <location>
        <begin position="89"/>
        <end position="107"/>
    </location>
</feature>
<comment type="subcellular location">
    <subcellularLocation>
        <location evidence="1">Membrane</location>
        <topology evidence="1">Multi-pass membrane protein</topology>
    </subcellularLocation>
</comment>
<dbReference type="InterPro" id="IPR050638">
    <property type="entry name" value="AA-Vitamin_Transporters"/>
</dbReference>
<feature type="transmembrane region" description="Helical" evidence="5">
    <location>
        <begin position="170"/>
        <end position="188"/>
    </location>
</feature>
<feature type="transmembrane region" description="Helical" evidence="5">
    <location>
        <begin position="33"/>
        <end position="51"/>
    </location>
</feature>
<dbReference type="InterPro" id="IPR000620">
    <property type="entry name" value="EamA_dom"/>
</dbReference>
<keyword evidence="4 5" id="KW-0472">Membrane</keyword>
<evidence type="ECO:0000313" key="8">
    <source>
        <dbReference type="Proteomes" id="UP001203284"/>
    </source>
</evidence>
<feature type="domain" description="EamA" evidence="6">
    <location>
        <begin position="7"/>
        <end position="129"/>
    </location>
</feature>
<feature type="transmembrane region" description="Helical" evidence="5">
    <location>
        <begin position="58"/>
        <end position="83"/>
    </location>
</feature>
<keyword evidence="2 5" id="KW-0812">Transmembrane</keyword>
<feature type="domain" description="EamA" evidence="6">
    <location>
        <begin position="142"/>
        <end position="276"/>
    </location>
</feature>
<dbReference type="EMBL" id="JALKCH010000001">
    <property type="protein sequence ID" value="MCK0195513.1"/>
    <property type="molecule type" value="Genomic_DNA"/>
</dbReference>
<reference evidence="7 8" key="1">
    <citation type="submission" date="2022-04" db="EMBL/GenBank/DDBJ databases">
        <authorList>
            <person name="Grouzdev D.S."/>
            <person name="Pantiukh K.S."/>
            <person name="Krutkina M.S."/>
        </authorList>
    </citation>
    <scope>NUCLEOTIDE SEQUENCE [LARGE SCALE GENOMIC DNA]</scope>
    <source>
        <strain evidence="7 8">6x-1</strain>
    </source>
</reference>
<proteinExistence type="predicted"/>
<dbReference type="Proteomes" id="UP001203284">
    <property type="component" value="Unassembled WGS sequence"/>
</dbReference>
<evidence type="ECO:0000256" key="3">
    <source>
        <dbReference type="ARBA" id="ARBA00022989"/>
    </source>
</evidence>
<feature type="transmembrane region" description="Helical" evidence="5">
    <location>
        <begin position="200"/>
        <end position="222"/>
    </location>
</feature>
<keyword evidence="3 5" id="KW-1133">Transmembrane helix</keyword>
<name>A0ABT0D6H1_9HYPH</name>
<sequence>MPFRDKLLAIAVVCAWALNIIIVKLGTAEIPPIFISALRFMLVAALVAPFTRLTRQQLPWVLVVSVTFGIMHFGLLFIALSMAEAGTSSILVQLGAPIATVLACIVFKERFGPLRMIGLALSVVGIVVLAAGPTLPAPLPLALLLLSATGWAVTNLIIKSMPKIQPLTMMGWSSLFAAPQLMLASFFLEHDQLASLHTASWHGWLCIVYSAIMSSIIAYGIWYWLLQRHPINTVVPYSMLNPLLSVLFGILMLGELPAPVKLVGSVVMMAGVALILRPERAAAVPERA</sequence>
<organism evidence="7 8">
    <name type="scientific">Ancylobacter crimeensis</name>
    <dbReference type="NCBI Taxonomy" id="2579147"/>
    <lineage>
        <taxon>Bacteria</taxon>
        <taxon>Pseudomonadati</taxon>
        <taxon>Pseudomonadota</taxon>
        <taxon>Alphaproteobacteria</taxon>
        <taxon>Hyphomicrobiales</taxon>
        <taxon>Xanthobacteraceae</taxon>
        <taxon>Ancylobacter</taxon>
    </lineage>
</organism>
<gene>
    <name evidence="7" type="ORF">MWN34_01150</name>
</gene>
<evidence type="ECO:0000256" key="1">
    <source>
        <dbReference type="ARBA" id="ARBA00004141"/>
    </source>
</evidence>
<feature type="transmembrane region" description="Helical" evidence="5">
    <location>
        <begin position="7"/>
        <end position="27"/>
    </location>
</feature>
<feature type="transmembrane region" description="Helical" evidence="5">
    <location>
        <begin position="234"/>
        <end position="254"/>
    </location>
</feature>
<evidence type="ECO:0000256" key="2">
    <source>
        <dbReference type="ARBA" id="ARBA00022692"/>
    </source>
</evidence>
<evidence type="ECO:0000259" key="6">
    <source>
        <dbReference type="Pfam" id="PF00892"/>
    </source>
</evidence>
<comment type="caution">
    <text evidence="7">The sequence shown here is derived from an EMBL/GenBank/DDBJ whole genome shotgun (WGS) entry which is preliminary data.</text>
</comment>
<dbReference type="PANTHER" id="PTHR32322:SF9">
    <property type="entry name" value="AMINO-ACID METABOLITE EFFLUX PUMP-RELATED"/>
    <property type="match status" value="1"/>
</dbReference>
<dbReference type="RefSeq" id="WP_247025791.1">
    <property type="nucleotide sequence ID" value="NZ_JALKCH010000001.1"/>
</dbReference>
<evidence type="ECO:0000256" key="4">
    <source>
        <dbReference type="ARBA" id="ARBA00023136"/>
    </source>
</evidence>
<dbReference type="SUPFAM" id="SSF103481">
    <property type="entry name" value="Multidrug resistance efflux transporter EmrE"/>
    <property type="match status" value="2"/>
</dbReference>
<evidence type="ECO:0000256" key="5">
    <source>
        <dbReference type="SAM" id="Phobius"/>
    </source>
</evidence>
<evidence type="ECO:0000313" key="7">
    <source>
        <dbReference type="EMBL" id="MCK0195513.1"/>
    </source>
</evidence>
<keyword evidence="8" id="KW-1185">Reference proteome</keyword>
<protein>
    <submittedName>
        <fullName evidence="7">EamA family transporter</fullName>
    </submittedName>
</protein>
<feature type="transmembrane region" description="Helical" evidence="5">
    <location>
        <begin position="139"/>
        <end position="158"/>
    </location>
</feature>
<feature type="transmembrane region" description="Helical" evidence="5">
    <location>
        <begin position="114"/>
        <end position="133"/>
    </location>
</feature>
<dbReference type="PANTHER" id="PTHR32322">
    <property type="entry name" value="INNER MEMBRANE TRANSPORTER"/>
    <property type="match status" value="1"/>
</dbReference>
<accession>A0ABT0D6H1</accession>
<dbReference type="InterPro" id="IPR037185">
    <property type="entry name" value="EmrE-like"/>
</dbReference>
<dbReference type="Gene3D" id="1.10.3730.20">
    <property type="match status" value="2"/>
</dbReference>
<dbReference type="Pfam" id="PF00892">
    <property type="entry name" value="EamA"/>
    <property type="match status" value="2"/>
</dbReference>